<dbReference type="InterPro" id="IPR001128">
    <property type="entry name" value="Cyt_P450"/>
</dbReference>
<keyword evidence="1 2" id="KW-0560">Oxidoreductase</keyword>
<keyword evidence="2" id="KW-0408">Iron</keyword>
<keyword evidence="4" id="KW-1185">Reference proteome</keyword>
<dbReference type="EMBL" id="JBJUIK010000009">
    <property type="protein sequence ID" value="KAL3518262.1"/>
    <property type="molecule type" value="Genomic_DNA"/>
</dbReference>
<dbReference type="AlphaFoldDB" id="A0ABD2ZFM4"/>
<sequence>MEVKSDLLDILLDVMENENCEVKFTRNHLKALILCWTDTSSSAVDWASAEVINHPGILQNAQKEIDHVVGHQSLMEESDDPNLPYIQAIMKEPLWLNPSVPPLEETQSIGRAQWSLGPKDSWVMIRHIGPRPFSTGRRGCPGMVLSMHELPIVVAAIIQCFDWKIPCLSEE</sequence>
<comment type="similarity">
    <text evidence="2">Belongs to the cytochrome P450 family.</text>
</comment>
<dbReference type="PANTHER" id="PTHR24281">
    <property type="entry name" value="STEROID 21-HYDROXYLASE-RELATED"/>
    <property type="match status" value="1"/>
</dbReference>
<evidence type="ECO:0000313" key="3">
    <source>
        <dbReference type="EMBL" id="KAL3518262.1"/>
    </source>
</evidence>
<keyword evidence="2" id="KW-0349">Heme</keyword>
<dbReference type="Proteomes" id="UP001630127">
    <property type="component" value="Unassembled WGS sequence"/>
</dbReference>
<keyword evidence="2" id="KW-0479">Metal-binding</keyword>
<evidence type="ECO:0000256" key="2">
    <source>
        <dbReference type="RuleBase" id="RU000461"/>
    </source>
</evidence>
<accession>A0ABD2ZFM4</accession>
<gene>
    <name evidence="3" type="ORF">ACH5RR_020851</name>
</gene>
<dbReference type="PROSITE" id="PS00086">
    <property type="entry name" value="CYTOCHROME_P450"/>
    <property type="match status" value="1"/>
</dbReference>
<dbReference type="PRINTS" id="PR00463">
    <property type="entry name" value="EP450I"/>
</dbReference>
<comment type="caution">
    <text evidence="3">The sequence shown here is derived from an EMBL/GenBank/DDBJ whole genome shotgun (WGS) entry which is preliminary data.</text>
</comment>
<dbReference type="Gene3D" id="1.10.630.10">
    <property type="entry name" value="Cytochrome P450"/>
    <property type="match status" value="2"/>
</dbReference>
<dbReference type="InterPro" id="IPR002401">
    <property type="entry name" value="Cyt_P450_E_grp-I"/>
</dbReference>
<dbReference type="GO" id="GO:0004497">
    <property type="term" value="F:monooxygenase activity"/>
    <property type="evidence" value="ECO:0007669"/>
    <property type="project" value="UniProtKB-KW"/>
</dbReference>
<reference evidence="3 4" key="1">
    <citation type="submission" date="2024-11" db="EMBL/GenBank/DDBJ databases">
        <title>A near-complete genome assembly of Cinchona calisaya.</title>
        <authorList>
            <person name="Lian D.C."/>
            <person name="Zhao X.W."/>
            <person name="Wei L."/>
        </authorList>
    </citation>
    <scope>NUCLEOTIDE SEQUENCE [LARGE SCALE GENOMIC DNA]</scope>
    <source>
        <tissue evidence="3">Nenye</tissue>
    </source>
</reference>
<evidence type="ECO:0000256" key="1">
    <source>
        <dbReference type="ARBA" id="ARBA00023002"/>
    </source>
</evidence>
<protein>
    <recommendedName>
        <fullName evidence="5">Cytochrome P450</fullName>
    </recommendedName>
</protein>
<dbReference type="GO" id="GO:0046872">
    <property type="term" value="F:metal ion binding"/>
    <property type="evidence" value="ECO:0007669"/>
    <property type="project" value="UniProtKB-KW"/>
</dbReference>
<dbReference type="InterPro" id="IPR036396">
    <property type="entry name" value="Cyt_P450_sf"/>
</dbReference>
<evidence type="ECO:0008006" key="5">
    <source>
        <dbReference type="Google" id="ProtNLM"/>
    </source>
</evidence>
<organism evidence="3 4">
    <name type="scientific">Cinchona calisaya</name>
    <dbReference type="NCBI Taxonomy" id="153742"/>
    <lineage>
        <taxon>Eukaryota</taxon>
        <taxon>Viridiplantae</taxon>
        <taxon>Streptophyta</taxon>
        <taxon>Embryophyta</taxon>
        <taxon>Tracheophyta</taxon>
        <taxon>Spermatophyta</taxon>
        <taxon>Magnoliopsida</taxon>
        <taxon>eudicotyledons</taxon>
        <taxon>Gunneridae</taxon>
        <taxon>Pentapetalae</taxon>
        <taxon>asterids</taxon>
        <taxon>lamiids</taxon>
        <taxon>Gentianales</taxon>
        <taxon>Rubiaceae</taxon>
        <taxon>Cinchonoideae</taxon>
        <taxon>Cinchoneae</taxon>
        <taxon>Cinchona</taxon>
    </lineage>
</organism>
<dbReference type="InterPro" id="IPR017972">
    <property type="entry name" value="Cyt_P450_CS"/>
</dbReference>
<dbReference type="SUPFAM" id="SSF48264">
    <property type="entry name" value="Cytochrome P450"/>
    <property type="match status" value="1"/>
</dbReference>
<name>A0ABD2ZFM4_9GENT</name>
<evidence type="ECO:0000313" key="4">
    <source>
        <dbReference type="Proteomes" id="UP001630127"/>
    </source>
</evidence>
<proteinExistence type="inferred from homology"/>
<keyword evidence="2" id="KW-0503">Monooxygenase</keyword>
<dbReference type="Pfam" id="PF00067">
    <property type="entry name" value="p450"/>
    <property type="match status" value="2"/>
</dbReference>